<evidence type="ECO:0008006" key="3">
    <source>
        <dbReference type="Google" id="ProtNLM"/>
    </source>
</evidence>
<name>A0A316TPN6_9BACT</name>
<dbReference type="AlphaFoldDB" id="A0A316TPN6"/>
<dbReference type="Proteomes" id="UP000245533">
    <property type="component" value="Unassembled WGS sequence"/>
</dbReference>
<accession>A0A316TPN6</accession>
<gene>
    <name evidence="1" type="ORF">DDZ15_11050</name>
</gene>
<keyword evidence="2" id="KW-1185">Reference proteome</keyword>
<evidence type="ECO:0000313" key="2">
    <source>
        <dbReference type="Proteomes" id="UP000245533"/>
    </source>
</evidence>
<evidence type="ECO:0000313" key="1">
    <source>
        <dbReference type="EMBL" id="PWN06350.1"/>
    </source>
</evidence>
<reference evidence="1 2" key="1">
    <citation type="submission" date="2018-05" db="EMBL/GenBank/DDBJ databases">
        <title>Rhodohalobacter halophilus gen. nov., sp. nov., a moderately halophilic member of the family Balneolaceae.</title>
        <authorList>
            <person name="Liu Z.-W."/>
        </authorList>
    </citation>
    <scope>NUCLEOTIDE SEQUENCE [LARGE SCALE GENOMIC DNA]</scope>
    <source>
        <strain evidence="1 2">8A47</strain>
    </source>
</reference>
<proteinExistence type="predicted"/>
<comment type="caution">
    <text evidence="1">The sequence shown here is derived from an EMBL/GenBank/DDBJ whole genome shotgun (WGS) entry which is preliminary data.</text>
</comment>
<dbReference type="OrthoDB" id="1524873at2"/>
<protein>
    <recommendedName>
        <fullName evidence="3">Ribbon-helix-helix protein, copG family</fullName>
    </recommendedName>
</protein>
<sequence>MSEKKKNIVWFGMKLTPEEKRKIELLADKKGMSQKEMILSLVEEEVLEYTVTLREGSLLDRAQSLTGVFEGPDDLSVNPKYLEGFGEKNLH</sequence>
<organism evidence="1 2">
    <name type="scientific">Rhodohalobacter mucosus</name>
    <dbReference type="NCBI Taxonomy" id="2079485"/>
    <lineage>
        <taxon>Bacteria</taxon>
        <taxon>Pseudomonadati</taxon>
        <taxon>Balneolota</taxon>
        <taxon>Balneolia</taxon>
        <taxon>Balneolales</taxon>
        <taxon>Balneolaceae</taxon>
        <taxon>Rhodohalobacter</taxon>
    </lineage>
</organism>
<dbReference type="EMBL" id="QGGB01000007">
    <property type="protein sequence ID" value="PWN06350.1"/>
    <property type="molecule type" value="Genomic_DNA"/>
</dbReference>
<dbReference type="RefSeq" id="WP_109647143.1">
    <property type="nucleotide sequence ID" value="NZ_QGGB01000007.1"/>
</dbReference>